<reference evidence="4 5" key="1">
    <citation type="submission" date="2019-09" db="EMBL/GenBank/DDBJ databases">
        <authorList>
            <person name="Chandra G."/>
            <person name="Truman W A."/>
        </authorList>
    </citation>
    <scope>NUCLEOTIDE SEQUENCE [LARGE SCALE GENOMIC DNA]</scope>
    <source>
        <strain evidence="4">PS862</strain>
    </source>
</reference>
<dbReference type="Pfam" id="PF04752">
    <property type="entry name" value="ChaC"/>
    <property type="match status" value="1"/>
</dbReference>
<keyword evidence="2" id="KW-0456">Lyase</keyword>
<dbReference type="CDD" id="cd06661">
    <property type="entry name" value="GGCT_like"/>
    <property type="match status" value="1"/>
</dbReference>
<dbReference type="InterPro" id="IPR006840">
    <property type="entry name" value="ChaC"/>
</dbReference>
<evidence type="ECO:0000313" key="5">
    <source>
        <dbReference type="Proteomes" id="UP000385207"/>
    </source>
</evidence>
<dbReference type="PANTHER" id="PTHR12192">
    <property type="entry name" value="CATION TRANSPORT PROTEIN CHAC-RELATED"/>
    <property type="match status" value="1"/>
</dbReference>
<dbReference type="InterPro" id="IPR036568">
    <property type="entry name" value="GGCT-like_sf"/>
</dbReference>
<evidence type="ECO:0000313" key="4">
    <source>
        <dbReference type="EMBL" id="VVO99992.1"/>
    </source>
</evidence>
<dbReference type="EMBL" id="CABVII010000011">
    <property type="protein sequence ID" value="VVO99992.1"/>
    <property type="molecule type" value="Genomic_DNA"/>
</dbReference>
<evidence type="ECO:0000256" key="3">
    <source>
        <dbReference type="SAM" id="MobiDB-lite"/>
    </source>
</evidence>
<name>A0A5E7KIU1_PSEFL</name>
<dbReference type="RefSeq" id="WP_150743647.1">
    <property type="nucleotide sequence ID" value="NZ_CABVHE010000001.1"/>
</dbReference>
<dbReference type="InterPro" id="IPR013024">
    <property type="entry name" value="GGCT-like"/>
</dbReference>
<evidence type="ECO:0000256" key="1">
    <source>
        <dbReference type="ARBA" id="ARBA00012344"/>
    </source>
</evidence>
<dbReference type="Proteomes" id="UP000385207">
    <property type="component" value="Unassembled WGS sequence"/>
</dbReference>
<gene>
    <name evidence="4" type="ORF">PS862_02792</name>
</gene>
<dbReference type="OrthoDB" id="9795692at2"/>
<dbReference type="GO" id="GO:0005737">
    <property type="term" value="C:cytoplasm"/>
    <property type="evidence" value="ECO:0007669"/>
    <property type="project" value="TreeGrafter"/>
</dbReference>
<organism evidence="4 5">
    <name type="scientific">Pseudomonas fluorescens</name>
    <dbReference type="NCBI Taxonomy" id="294"/>
    <lineage>
        <taxon>Bacteria</taxon>
        <taxon>Pseudomonadati</taxon>
        <taxon>Pseudomonadota</taxon>
        <taxon>Gammaproteobacteria</taxon>
        <taxon>Pseudomonadales</taxon>
        <taxon>Pseudomonadaceae</taxon>
        <taxon>Pseudomonas</taxon>
    </lineage>
</organism>
<dbReference type="PANTHER" id="PTHR12192:SF2">
    <property type="entry name" value="GLUTATHIONE-SPECIFIC GAMMA-GLUTAMYLCYCLOTRANSFERASE 2"/>
    <property type="match status" value="1"/>
</dbReference>
<evidence type="ECO:0000256" key="2">
    <source>
        <dbReference type="ARBA" id="ARBA00023239"/>
    </source>
</evidence>
<dbReference type="EC" id="4.3.2.7" evidence="1"/>
<proteinExistence type="predicted"/>
<feature type="compositionally biased region" description="Polar residues" evidence="3">
    <location>
        <begin position="235"/>
        <end position="253"/>
    </location>
</feature>
<feature type="region of interest" description="Disordered" evidence="3">
    <location>
        <begin position="234"/>
        <end position="253"/>
    </location>
</feature>
<dbReference type="SUPFAM" id="SSF110857">
    <property type="entry name" value="Gamma-glutamyl cyclotransferase-like"/>
    <property type="match status" value="1"/>
</dbReference>
<dbReference type="GO" id="GO:0061928">
    <property type="term" value="F:glutathione specific gamma-glutamylcyclotransferase activity"/>
    <property type="evidence" value="ECO:0007669"/>
    <property type="project" value="UniProtKB-EC"/>
</dbReference>
<sequence>MIKKKNLRSRTLTLTQELVARVERVEPDPGPEPGTSEHTEAELTAMVEGLLQEHTPQDLWVFAYGSLIWSPEFEFVESRPAVASGWHRSFCLKLTRWRGTRETPALMLALDRGGSCNGLVYRLPAQDHFQQLMLLMVREIDANPPTNIPRWIYVKTGQDTIRALAFVAERHGGAYAGKLPLESVAYVLARAAGHWGSAAHYLFRTVSMLHQHGIEDRNLWRLQELVASEIEGLQGSATQTSEQELSTAPVSSP</sequence>
<dbReference type="AlphaFoldDB" id="A0A5E7KIU1"/>
<protein>
    <recommendedName>
        <fullName evidence="1">glutathione-specific gamma-glutamylcyclotransferase</fullName>
        <ecNumber evidence="1">4.3.2.7</ecNumber>
    </recommendedName>
</protein>
<dbReference type="GO" id="GO:0006751">
    <property type="term" value="P:glutathione catabolic process"/>
    <property type="evidence" value="ECO:0007669"/>
    <property type="project" value="InterPro"/>
</dbReference>
<dbReference type="Gene3D" id="3.10.490.10">
    <property type="entry name" value="Gamma-glutamyl cyclotransferase-like"/>
    <property type="match status" value="1"/>
</dbReference>
<accession>A0A5E7KIU1</accession>